<accession>A0A6J5LYU2</accession>
<reference evidence="1" key="1">
    <citation type="submission" date="2020-04" db="EMBL/GenBank/DDBJ databases">
        <authorList>
            <person name="Chiriac C."/>
            <person name="Salcher M."/>
            <person name="Ghai R."/>
            <person name="Kavagutti S V."/>
        </authorList>
    </citation>
    <scope>NUCLEOTIDE SEQUENCE</scope>
</reference>
<name>A0A6J5LYU2_9CAUD</name>
<proteinExistence type="predicted"/>
<protein>
    <submittedName>
        <fullName evidence="1">Uncharacterized protein</fullName>
    </submittedName>
</protein>
<evidence type="ECO:0000313" key="1">
    <source>
        <dbReference type="EMBL" id="CAB4139568.1"/>
    </source>
</evidence>
<organism evidence="1">
    <name type="scientific">uncultured Caudovirales phage</name>
    <dbReference type="NCBI Taxonomy" id="2100421"/>
    <lineage>
        <taxon>Viruses</taxon>
        <taxon>Duplodnaviria</taxon>
        <taxon>Heunggongvirae</taxon>
        <taxon>Uroviricota</taxon>
        <taxon>Caudoviricetes</taxon>
        <taxon>Peduoviridae</taxon>
        <taxon>Maltschvirus</taxon>
        <taxon>Maltschvirus maltsch</taxon>
    </lineage>
</organism>
<dbReference type="EMBL" id="LR796359">
    <property type="protein sequence ID" value="CAB4139568.1"/>
    <property type="molecule type" value="Genomic_DNA"/>
</dbReference>
<gene>
    <name evidence="1" type="ORF">UFOVP336_59</name>
</gene>
<sequence>MADVQHRNISDLEAHEPKNISTATNGQLYVANGSATGTWKKINEVDNIDFANKAKNIFGWNDISDNQYTSSSPRAITSGTRTLLTNNALASQTDTSRLGAIWETANSRFNINDINSVYSLNINMRVTAAAAAGTPYSLLIELESANGPTVIRSQSDFIKGGGTVNGKSFNFPIYLGSFINNQFLRIYVTPDTNINLYDVGFTVQRTYKES</sequence>